<dbReference type="GO" id="GO:0008270">
    <property type="term" value="F:zinc ion binding"/>
    <property type="evidence" value="ECO:0007669"/>
    <property type="project" value="UniProtKB-KW"/>
</dbReference>
<keyword evidence="1" id="KW-0863">Zinc-finger</keyword>
<dbReference type="AlphaFoldDB" id="A0A9R1UMU0"/>
<reference evidence="3 4" key="1">
    <citation type="journal article" date="2017" name="Nat. Commun.">
        <title>Genome assembly with in vitro proximity ligation data and whole-genome triplication in lettuce.</title>
        <authorList>
            <person name="Reyes-Chin-Wo S."/>
            <person name="Wang Z."/>
            <person name="Yang X."/>
            <person name="Kozik A."/>
            <person name="Arikit S."/>
            <person name="Song C."/>
            <person name="Xia L."/>
            <person name="Froenicke L."/>
            <person name="Lavelle D.O."/>
            <person name="Truco M.J."/>
            <person name="Xia R."/>
            <person name="Zhu S."/>
            <person name="Xu C."/>
            <person name="Xu H."/>
            <person name="Xu X."/>
            <person name="Cox K."/>
            <person name="Korf I."/>
            <person name="Meyers B.C."/>
            <person name="Michelmore R.W."/>
        </authorList>
    </citation>
    <scope>NUCLEOTIDE SEQUENCE [LARGE SCALE GENOMIC DNA]</scope>
    <source>
        <strain evidence="4">cv. Salinas</strain>
        <tissue evidence="3">Seedlings</tissue>
    </source>
</reference>
<keyword evidence="4" id="KW-1185">Reference proteome</keyword>
<sequence length="101" mass="12281">MHIKPDEFENKWELIINEFNLEGKRWFNDILERIQQRFVVLPLQTCWIKERMGVVEIKLPENDVKCTCEHFNRFGTLCKHAFNILMKHGIKEIPKQYIENH</sequence>
<dbReference type="PROSITE" id="PS50966">
    <property type="entry name" value="ZF_SWIM"/>
    <property type="match status" value="1"/>
</dbReference>
<name>A0A9R1UMU0_LACSA</name>
<evidence type="ECO:0000259" key="2">
    <source>
        <dbReference type="PROSITE" id="PS50966"/>
    </source>
</evidence>
<proteinExistence type="predicted"/>
<dbReference type="Proteomes" id="UP000235145">
    <property type="component" value="Unassembled WGS sequence"/>
</dbReference>
<keyword evidence="1" id="KW-0862">Zinc</keyword>
<evidence type="ECO:0000313" key="4">
    <source>
        <dbReference type="Proteomes" id="UP000235145"/>
    </source>
</evidence>
<evidence type="ECO:0000313" key="3">
    <source>
        <dbReference type="EMBL" id="KAJ0189686.1"/>
    </source>
</evidence>
<accession>A0A9R1UMU0</accession>
<keyword evidence="1" id="KW-0479">Metal-binding</keyword>
<dbReference type="PANTHER" id="PTHR47718:SF12">
    <property type="entry name" value="PROTEIN FAR1-RELATED SEQUENCE"/>
    <property type="match status" value="1"/>
</dbReference>
<gene>
    <name evidence="3" type="ORF">LSAT_V11C800448000</name>
</gene>
<comment type="caution">
    <text evidence="3">The sequence shown here is derived from an EMBL/GenBank/DDBJ whole genome shotgun (WGS) entry which is preliminary data.</text>
</comment>
<organism evidence="3 4">
    <name type="scientific">Lactuca sativa</name>
    <name type="common">Garden lettuce</name>
    <dbReference type="NCBI Taxonomy" id="4236"/>
    <lineage>
        <taxon>Eukaryota</taxon>
        <taxon>Viridiplantae</taxon>
        <taxon>Streptophyta</taxon>
        <taxon>Embryophyta</taxon>
        <taxon>Tracheophyta</taxon>
        <taxon>Spermatophyta</taxon>
        <taxon>Magnoliopsida</taxon>
        <taxon>eudicotyledons</taxon>
        <taxon>Gunneridae</taxon>
        <taxon>Pentapetalae</taxon>
        <taxon>asterids</taxon>
        <taxon>campanulids</taxon>
        <taxon>Asterales</taxon>
        <taxon>Asteraceae</taxon>
        <taxon>Cichorioideae</taxon>
        <taxon>Cichorieae</taxon>
        <taxon>Lactucinae</taxon>
        <taxon>Lactuca</taxon>
    </lineage>
</organism>
<evidence type="ECO:0000256" key="1">
    <source>
        <dbReference type="PROSITE-ProRule" id="PRU00325"/>
    </source>
</evidence>
<feature type="domain" description="SWIM-type" evidence="2">
    <location>
        <begin position="55"/>
        <end position="89"/>
    </location>
</feature>
<dbReference type="InterPro" id="IPR007527">
    <property type="entry name" value="Znf_SWIM"/>
</dbReference>
<protein>
    <recommendedName>
        <fullName evidence="2">SWIM-type domain-containing protein</fullName>
    </recommendedName>
</protein>
<dbReference type="Pfam" id="PF04434">
    <property type="entry name" value="SWIM"/>
    <property type="match status" value="1"/>
</dbReference>
<dbReference type="PANTHER" id="PTHR47718">
    <property type="entry name" value="OS01G0519700 PROTEIN"/>
    <property type="match status" value="1"/>
</dbReference>
<dbReference type="EMBL" id="NBSK02000008">
    <property type="protein sequence ID" value="KAJ0189686.1"/>
    <property type="molecule type" value="Genomic_DNA"/>
</dbReference>